<dbReference type="EMBL" id="SEYY01014485">
    <property type="protein sequence ID" value="KAB7500287.1"/>
    <property type="molecule type" value="Genomic_DNA"/>
</dbReference>
<keyword evidence="2" id="KW-1185">Reference proteome</keyword>
<comment type="caution">
    <text evidence="1">The sequence shown here is derived from an EMBL/GenBank/DDBJ whole genome shotgun (WGS) entry which is preliminary data.</text>
</comment>
<sequence length="283" mass="31661">MFKISKNIFKNVYLSHKIISSSYNPKLLYSDMCKVYEKSFQVHPGFGNINLKSNCYCIVLPADPQLFPDSNHVQVVVWRKSVENVDPKVNIEISGNKDYIRAEIEAASLEYLCQLFIPFKYDVEAVMENAAPLDVENLESDEINITSSKGSVKAKNIKTEQLSVTMKEASLSLDGAFQGNLNVNAKKLNFRAKRLQGTNLFIQASSLETDIESSYMTNGNIFAERGNLNIKNLHGSTYLHLLKGNLSVNGLHGTLQTIVNEGKLDVHINEVIEDSLIQLEKGI</sequence>
<evidence type="ECO:0008006" key="3">
    <source>
        <dbReference type="Google" id="ProtNLM"/>
    </source>
</evidence>
<dbReference type="Proteomes" id="UP000326759">
    <property type="component" value="Unassembled WGS sequence"/>
</dbReference>
<organism evidence="1 2">
    <name type="scientific">Armadillidium nasatum</name>
    <dbReference type="NCBI Taxonomy" id="96803"/>
    <lineage>
        <taxon>Eukaryota</taxon>
        <taxon>Metazoa</taxon>
        <taxon>Ecdysozoa</taxon>
        <taxon>Arthropoda</taxon>
        <taxon>Crustacea</taxon>
        <taxon>Multicrustacea</taxon>
        <taxon>Malacostraca</taxon>
        <taxon>Eumalacostraca</taxon>
        <taxon>Peracarida</taxon>
        <taxon>Isopoda</taxon>
        <taxon>Oniscidea</taxon>
        <taxon>Crinocheta</taxon>
        <taxon>Armadillidiidae</taxon>
        <taxon>Armadillidium</taxon>
    </lineage>
</organism>
<reference evidence="1 2" key="1">
    <citation type="journal article" date="2019" name="PLoS Biol.">
        <title>Sex chromosomes control vertical transmission of feminizing Wolbachia symbionts in an isopod.</title>
        <authorList>
            <person name="Becking T."/>
            <person name="Chebbi M.A."/>
            <person name="Giraud I."/>
            <person name="Moumen B."/>
            <person name="Laverre T."/>
            <person name="Caubet Y."/>
            <person name="Peccoud J."/>
            <person name="Gilbert C."/>
            <person name="Cordaux R."/>
        </authorList>
    </citation>
    <scope>NUCLEOTIDE SEQUENCE [LARGE SCALE GENOMIC DNA]</scope>
    <source>
        <strain evidence="1">ANa2</strain>
        <tissue evidence="1">Whole body excluding digestive tract and cuticle</tissue>
    </source>
</reference>
<evidence type="ECO:0000313" key="1">
    <source>
        <dbReference type="EMBL" id="KAB7500287.1"/>
    </source>
</evidence>
<dbReference type="PANTHER" id="PTHR34094">
    <property type="match status" value="1"/>
</dbReference>
<accession>A0A5N5T2C4</accession>
<protein>
    <recommendedName>
        <fullName evidence="3">Adhesin domain-containing protein</fullName>
    </recommendedName>
</protein>
<gene>
    <name evidence="1" type="ORF">Anas_13379</name>
</gene>
<dbReference type="OrthoDB" id="5984441at2759"/>
<dbReference type="PANTHER" id="PTHR34094:SF1">
    <property type="entry name" value="PROTEIN FAM185A"/>
    <property type="match status" value="1"/>
</dbReference>
<dbReference type="AlphaFoldDB" id="A0A5N5T2C4"/>
<name>A0A5N5T2C4_9CRUS</name>
<evidence type="ECO:0000313" key="2">
    <source>
        <dbReference type="Proteomes" id="UP000326759"/>
    </source>
</evidence>
<dbReference type="Gene3D" id="2.160.20.120">
    <property type="match status" value="1"/>
</dbReference>
<proteinExistence type="predicted"/>